<sequence length="393" mass="42628">MLFIRFLLFLSLILSFQWKAAAQEGSTTTDEVADSSSIQPSPTPVTADVITETSIPILPSPDVAPPSAVMKDAQGPPNSASTPPEVTPEPSPVFVHPVVTPEPTAVPPVTSGENSGSVKFVDAEWSSQANYPLPLLESAGGMLRTKDGKNLLMVAGGYFDNADLHTTKEAKAPGRSVGSCYMFSYGERKWETIPKLPLAVGGGGMVYISQLDSLLFSSGMIRQQDEWHGIDSTHSYMLDLKNMGAGWVRKADIPNPRNHMSGVSVLGRYFFVGGQKGADEESGNQRSVHEYDYSNDKWIEKESIPVPLGHISASTFQYGRGFITVAGITDGRRPIAKVHYYDAVKNIWSELGFYPRQVQSVVCGPSNDAIHCSTGRGFPGDASQSYFRRLSTE</sequence>
<protein>
    <submittedName>
        <fullName evidence="3">Uncharacterized protein</fullName>
    </submittedName>
</protein>
<evidence type="ECO:0000313" key="3">
    <source>
        <dbReference type="EMBL" id="PXF39383.1"/>
    </source>
</evidence>
<feature type="signal peptide" evidence="2">
    <location>
        <begin position="1"/>
        <end position="22"/>
    </location>
</feature>
<reference evidence="3 4" key="1">
    <citation type="journal article" date="2018" name="Mol. Biol. Evol.">
        <title>Analysis of the draft genome of the red seaweed Gracilariopsis chorda provides insights into genome size evolution in Rhodophyta.</title>
        <authorList>
            <person name="Lee J."/>
            <person name="Yang E.C."/>
            <person name="Graf L."/>
            <person name="Yang J.H."/>
            <person name="Qiu H."/>
            <person name="Zel Zion U."/>
            <person name="Chan C.X."/>
            <person name="Stephens T.G."/>
            <person name="Weber A.P.M."/>
            <person name="Boo G.H."/>
            <person name="Boo S.M."/>
            <person name="Kim K.M."/>
            <person name="Shin Y."/>
            <person name="Jung M."/>
            <person name="Lee S.J."/>
            <person name="Yim H.S."/>
            <person name="Lee J.H."/>
            <person name="Bhattacharya D."/>
            <person name="Yoon H.S."/>
        </authorList>
    </citation>
    <scope>NUCLEOTIDE SEQUENCE [LARGE SCALE GENOMIC DNA]</scope>
    <source>
        <strain evidence="3 4">SKKU-2015</strain>
        <tissue evidence="3">Whole body</tissue>
    </source>
</reference>
<dbReference type="Gene3D" id="2.120.10.80">
    <property type="entry name" value="Kelch-type beta propeller"/>
    <property type="match status" value="1"/>
</dbReference>
<dbReference type="SUPFAM" id="SSF117281">
    <property type="entry name" value="Kelch motif"/>
    <property type="match status" value="1"/>
</dbReference>
<proteinExistence type="predicted"/>
<evidence type="ECO:0000256" key="1">
    <source>
        <dbReference type="SAM" id="MobiDB-lite"/>
    </source>
</evidence>
<evidence type="ECO:0000313" key="4">
    <source>
        <dbReference type="Proteomes" id="UP000247409"/>
    </source>
</evidence>
<gene>
    <name evidence="3" type="ORF">BWQ96_10936</name>
</gene>
<feature type="chain" id="PRO_5016178155" evidence="2">
    <location>
        <begin position="23"/>
        <end position="393"/>
    </location>
</feature>
<dbReference type="PANTHER" id="PTHR46773:SF5">
    <property type="entry name" value="OS04G0487100 PROTEIN"/>
    <property type="match status" value="1"/>
</dbReference>
<name>A0A2V3IB36_9FLOR</name>
<accession>A0A2V3IB36</accession>
<dbReference type="AlphaFoldDB" id="A0A2V3IB36"/>
<comment type="caution">
    <text evidence="3">The sequence shown here is derived from an EMBL/GenBank/DDBJ whole genome shotgun (WGS) entry which is preliminary data.</text>
</comment>
<organism evidence="3 4">
    <name type="scientific">Gracilariopsis chorda</name>
    <dbReference type="NCBI Taxonomy" id="448386"/>
    <lineage>
        <taxon>Eukaryota</taxon>
        <taxon>Rhodophyta</taxon>
        <taxon>Florideophyceae</taxon>
        <taxon>Rhodymeniophycidae</taxon>
        <taxon>Gracilariales</taxon>
        <taxon>Gracilariaceae</taxon>
        <taxon>Gracilariopsis</taxon>
    </lineage>
</organism>
<dbReference type="PANTHER" id="PTHR46773">
    <property type="match status" value="1"/>
</dbReference>
<feature type="region of interest" description="Disordered" evidence="1">
    <location>
        <begin position="61"/>
        <end position="91"/>
    </location>
</feature>
<dbReference type="OrthoDB" id="45365at2759"/>
<dbReference type="InterPro" id="IPR015915">
    <property type="entry name" value="Kelch-typ_b-propeller"/>
</dbReference>
<keyword evidence="4" id="KW-1185">Reference proteome</keyword>
<keyword evidence="2" id="KW-0732">Signal</keyword>
<dbReference type="EMBL" id="NBIV01001185">
    <property type="protein sequence ID" value="PXF39383.1"/>
    <property type="molecule type" value="Genomic_DNA"/>
</dbReference>
<dbReference type="InterPro" id="IPR053256">
    <property type="entry name" value="Kelch_repeat-containing"/>
</dbReference>
<evidence type="ECO:0000256" key="2">
    <source>
        <dbReference type="SAM" id="SignalP"/>
    </source>
</evidence>
<dbReference type="Proteomes" id="UP000247409">
    <property type="component" value="Unassembled WGS sequence"/>
</dbReference>